<dbReference type="PANTHER" id="PTHR11761">
    <property type="entry name" value="50S/60S RIBOSOMAL PROTEIN L14/L23"/>
    <property type="match status" value="1"/>
</dbReference>
<dbReference type="GO" id="GO:0003735">
    <property type="term" value="F:structural constituent of ribosome"/>
    <property type="evidence" value="ECO:0007669"/>
    <property type="project" value="InterPro"/>
</dbReference>
<dbReference type="NCBIfam" id="TIGR01067">
    <property type="entry name" value="rplN_bact"/>
    <property type="match status" value="1"/>
</dbReference>
<accession>A0A0G1BPH6</accession>
<organism evidence="6 7">
    <name type="scientific">Candidatus Nomurabacteria bacterium GW2011_GWC2_42_20</name>
    <dbReference type="NCBI Taxonomy" id="1618756"/>
    <lineage>
        <taxon>Bacteria</taxon>
        <taxon>Candidatus Nomuraibacteriota</taxon>
    </lineage>
</organism>
<dbReference type="AlphaFoldDB" id="A0A0G1BPH6"/>
<evidence type="ECO:0000313" key="7">
    <source>
        <dbReference type="Proteomes" id="UP000034704"/>
    </source>
</evidence>
<comment type="similarity">
    <text evidence="3 4">Belongs to the universal ribosomal protein uL14 family.</text>
</comment>
<sequence>MIQPQTIVKITDNTGGKIGRVFKVLGSSKKRYAMIGDLVVLSVQVAEPRKSVKKKDVLTGLVVRTRNAYRRKDGSYIRFDDNAVIIVDKVKKEAKAGRIFGPIPREITEIGYNKIGSLAPEVL</sequence>
<dbReference type="InterPro" id="IPR000218">
    <property type="entry name" value="Ribosomal_uL14"/>
</dbReference>
<dbReference type="InterPro" id="IPR036853">
    <property type="entry name" value="Ribosomal_uL14_sf"/>
</dbReference>
<dbReference type="GO" id="GO:0006412">
    <property type="term" value="P:translation"/>
    <property type="evidence" value="ECO:0007669"/>
    <property type="project" value="UniProtKB-UniRule"/>
</dbReference>
<evidence type="ECO:0000256" key="3">
    <source>
        <dbReference type="HAMAP-Rule" id="MF_01367"/>
    </source>
</evidence>
<dbReference type="STRING" id="1618756.UV12_C0002G0015"/>
<evidence type="ECO:0000256" key="2">
    <source>
        <dbReference type="ARBA" id="ARBA00023274"/>
    </source>
</evidence>
<dbReference type="Pfam" id="PF00238">
    <property type="entry name" value="Ribosomal_L14"/>
    <property type="match status" value="1"/>
</dbReference>
<dbReference type="PANTHER" id="PTHR11761:SF3">
    <property type="entry name" value="LARGE RIBOSOMAL SUBUNIT PROTEIN UL14M"/>
    <property type="match status" value="1"/>
</dbReference>
<dbReference type="EMBL" id="LCDG01000002">
    <property type="protein sequence ID" value="KKS48166.1"/>
    <property type="molecule type" value="Genomic_DNA"/>
</dbReference>
<gene>
    <name evidence="3" type="primary">rplN</name>
    <name evidence="6" type="ORF">UV12_C0002G0015</name>
</gene>
<proteinExistence type="inferred from homology"/>
<reference evidence="6 7" key="1">
    <citation type="journal article" date="2015" name="Nature">
        <title>rRNA introns, odd ribosomes, and small enigmatic genomes across a large radiation of phyla.</title>
        <authorList>
            <person name="Brown C.T."/>
            <person name="Hug L.A."/>
            <person name="Thomas B.C."/>
            <person name="Sharon I."/>
            <person name="Castelle C.J."/>
            <person name="Singh A."/>
            <person name="Wilkins M.J."/>
            <person name="Williams K.H."/>
            <person name="Banfield J.F."/>
        </authorList>
    </citation>
    <scope>NUCLEOTIDE SEQUENCE [LARGE SCALE GENOMIC DNA]</scope>
</reference>
<name>A0A0G1BPH6_9BACT</name>
<dbReference type="Proteomes" id="UP000034704">
    <property type="component" value="Unassembled WGS sequence"/>
</dbReference>
<evidence type="ECO:0000256" key="4">
    <source>
        <dbReference type="RuleBase" id="RU003949"/>
    </source>
</evidence>
<protein>
    <recommendedName>
        <fullName evidence="3">Large ribosomal subunit protein uL14</fullName>
    </recommendedName>
</protein>
<comment type="function">
    <text evidence="3 5">Binds to 23S rRNA. Forms part of two intersubunit bridges in the 70S ribosome.</text>
</comment>
<dbReference type="Gene3D" id="2.40.150.20">
    <property type="entry name" value="Ribosomal protein L14"/>
    <property type="match status" value="1"/>
</dbReference>
<dbReference type="CDD" id="cd00337">
    <property type="entry name" value="Ribosomal_uL14"/>
    <property type="match status" value="1"/>
</dbReference>
<comment type="subunit">
    <text evidence="3">Part of the 50S ribosomal subunit. Forms a cluster with proteins L3 and L19. In the 70S ribosome, L14 and L19 interact and together make contacts with the 16S rRNA in bridges B5 and B8.</text>
</comment>
<dbReference type="SUPFAM" id="SSF50193">
    <property type="entry name" value="Ribosomal protein L14"/>
    <property type="match status" value="1"/>
</dbReference>
<dbReference type="PATRIC" id="fig|1618756.3.peg.133"/>
<keyword evidence="1 3" id="KW-0689">Ribosomal protein</keyword>
<comment type="caution">
    <text evidence="6">The sequence shown here is derived from an EMBL/GenBank/DDBJ whole genome shotgun (WGS) entry which is preliminary data.</text>
</comment>
<dbReference type="InterPro" id="IPR005745">
    <property type="entry name" value="Ribosomal_uL14_bac-type"/>
</dbReference>
<dbReference type="HAMAP" id="MF_01367">
    <property type="entry name" value="Ribosomal_uL14"/>
    <property type="match status" value="1"/>
</dbReference>
<evidence type="ECO:0000313" key="6">
    <source>
        <dbReference type="EMBL" id="KKS48166.1"/>
    </source>
</evidence>
<keyword evidence="2 3" id="KW-0687">Ribonucleoprotein</keyword>
<dbReference type="GO" id="GO:0022625">
    <property type="term" value="C:cytosolic large ribosomal subunit"/>
    <property type="evidence" value="ECO:0007669"/>
    <property type="project" value="TreeGrafter"/>
</dbReference>
<evidence type="ECO:0000256" key="1">
    <source>
        <dbReference type="ARBA" id="ARBA00022980"/>
    </source>
</evidence>
<keyword evidence="3 5" id="KW-0694">RNA-binding</keyword>
<keyword evidence="3 5" id="KW-0699">rRNA-binding</keyword>
<evidence type="ECO:0000256" key="5">
    <source>
        <dbReference type="RuleBase" id="RU003950"/>
    </source>
</evidence>
<dbReference type="SMART" id="SM01374">
    <property type="entry name" value="Ribosomal_L14"/>
    <property type="match status" value="1"/>
</dbReference>
<dbReference type="GO" id="GO:0070180">
    <property type="term" value="F:large ribosomal subunit rRNA binding"/>
    <property type="evidence" value="ECO:0007669"/>
    <property type="project" value="TreeGrafter"/>
</dbReference>